<evidence type="ECO:0000313" key="2">
    <source>
        <dbReference type="Proteomes" id="UP001652660"/>
    </source>
</evidence>
<proteinExistence type="predicted"/>
<dbReference type="RefSeq" id="XP_071914061.1">
    <property type="nucleotide sequence ID" value="XM_072057960.1"/>
</dbReference>
<feature type="compositionally biased region" description="Basic and acidic residues" evidence="1">
    <location>
        <begin position="63"/>
        <end position="80"/>
    </location>
</feature>
<protein>
    <submittedName>
        <fullName evidence="3">Uncharacterized protein</fullName>
    </submittedName>
</protein>
<keyword evidence="2" id="KW-1185">Reference proteome</keyword>
<gene>
    <name evidence="3" type="primary">LOC140010652</name>
</gene>
<feature type="region of interest" description="Disordered" evidence="1">
    <location>
        <begin position="63"/>
        <end position="83"/>
    </location>
</feature>
<evidence type="ECO:0000313" key="3">
    <source>
        <dbReference type="RefSeq" id="XP_071914061.1"/>
    </source>
</evidence>
<reference evidence="3" key="1">
    <citation type="submission" date="2025-08" db="UniProtKB">
        <authorList>
            <consortium name="RefSeq"/>
        </authorList>
    </citation>
    <scope>IDENTIFICATION</scope>
    <source>
        <tissue evidence="3">Leaves</tissue>
    </source>
</reference>
<name>A0ABM4V3E6_COFAR</name>
<dbReference type="GeneID" id="140010652"/>
<dbReference type="PANTHER" id="PTHR35046">
    <property type="entry name" value="ZINC KNUCKLE (CCHC-TYPE) FAMILY PROTEIN"/>
    <property type="match status" value="1"/>
</dbReference>
<organism evidence="2 3">
    <name type="scientific">Coffea arabica</name>
    <name type="common">Arabian coffee</name>
    <dbReference type="NCBI Taxonomy" id="13443"/>
    <lineage>
        <taxon>Eukaryota</taxon>
        <taxon>Viridiplantae</taxon>
        <taxon>Streptophyta</taxon>
        <taxon>Embryophyta</taxon>
        <taxon>Tracheophyta</taxon>
        <taxon>Spermatophyta</taxon>
        <taxon>Magnoliopsida</taxon>
        <taxon>eudicotyledons</taxon>
        <taxon>Gunneridae</taxon>
        <taxon>Pentapetalae</taxon>
        <taxon>asterids</taxon>
        <taxon>lamiids</taxon>
        <taxon>Gentianales</taxon>
        <taxon>Rubiaceae</taxon>
        <taxon>Ixoroideae</taxon>
        <taxon>Gardenieae complex</taxon>
        <taxon>Bertiereae - Coffeeae clade</taxon>
        <taxon>Coffeeae</taxon>
        <taxon>Coffea</taxon>
    </lineage>
</organism>
<sequence>MQASHIILGRPWQFDRQVTFDGMTNKYSFLYNSKKVTLAPLSPKQVHEDQLKLQQEFEKYSAKRKENERAEAKKERKKAIDSSASEVKIEGKQMLLIKAKKVRKLMRDEQPLLMLVSKEVDLNMHELDTDIPLEVKSLLQEYADVFPEDVPSGLPPLRGIEHQIDFIPGASLPIAQLTRATRRRLRSCKGKWTSCLAKDGHVRV</sequence>
<evidence type="ECO:0000256" key="1">
    <source>
        <dbReference type="SAM" id="MobiDB-lite"/>
    </source>
</evidence>
<accession>A0ABM4V3E6</accession>
<dbReference type="PANTHER" id="PTHR35046:SF9">
    <property type="entry name" value="RNA-DIRECTED DNA POLYMERASE"/>
    <property type="match status" value="1"/>
</dbReference>
<dbReference type="Proteomes" id="UP001652660">
    <property type="component" value="Chromosome 7c"/>
</dbReference>